<dbReference type="InterPro" id="IPR036390">
    <property type="entry name" value="WH_DNA-bd_sf"/>
</dbReference>
<feature type="domain" description="HTH lysR-type" evidence="5">
    <location>
        <begin position="2"/>
        <end position="59"/>
    </location>
</feature>
<evidence type="ECO:0000313" key="6">
    <source>
        <dbReference type="EMBL" id="SHH23972.1"/>
    </source>
</evidence>
<keyword evidence="3 6" id="KW-0238">DNA-binding</keyword>
<protein>
    <submittedName>
        <fullName evidence="6">DNA-binding transcriptional regulator, LysR family</fullName>
    </submittedName>
</protein>
<keyword evidence="2" id="KW-0805">Transcription regulation</keyword>
<dbReference type="OrthoDB" id="5858319at2"/>
<dbReference type="GO" id="GO:0000976">
    <property type="term" value="F:transcription cis-regulatory region binding"/>
    <property type="evidence" value="ECO:0007669"/>
    <property type="project" value="TreeGrafter"/>
</dbReference>
<keyword evidence="7" id="KW-1185">Reference proteome</keyword>
<dbReference type="Gene3D" id="3.40.190.290">
    <property type="match status" value="1"/>
</dbReference>
<dbReference type="Pfam" id="PF00126">
    <property type="entry name" value="HTH_1"/>
    <property type="match status" value="1"/>
</dbReference>
<gene>
    <name evidence="6" type="ORF">SAMN02745129_1569</name>
</gene>
<dbReference type="STRING" id="299255.SAMN02745129_1569"/>
<dbReference type="AlphaFoldDB" id="A0A1M5RCA2"/>
<evidence type="ECO:0000313" key="7">
    <source>
        <dbReference type="Proteomes" id="UP000184268"/>
    </source>
</evidence>
<evidence type="ECO:0000256" key="2">
    <source>
        <dbReference type="ARBA" id="ARBA00023015"/>
    </source>
</evidence>
<accession>A0A1M5RCA2</accession>
<dbReference type="PROSITE" id="PS50931">
    <property type="entry name" value="HTH_LYSR"/>
    <property type="match status" value="1"/>
</dbReference>
<dbReference type="Gene3D" id="1.10.10.10">
    <property type="entry name" value="Winged helix-like DNA-binding domain superfamily/Winged helix DNA-binding domain"/>
    <property type="match status" value="1"/>
</dbReference>
<evidence type="ECO:0000256" key="4">
    <source>
        <dbReference type="ARBA" id="ARBA00023163"/>
    </source>
</evidence>
<dbReference type="Proteomes" id="UP000184268">
    <property type="component" value="Unassembled WGS sequence"/>
</dbReference>
<reference evidence="6 7" key="1">
    <citation type="submission" date="2016-11" db="EMBL/GenBank/DDBJ databases">
        <authorList>
            <person name="Jaros S."/>
            <person name="Januszkiewicz K."/>
            <person name="Wedrychowicz H."/>
        </authorList>
    </citation>
    <scope>NUCLEOTIDE SEQUENCE [LARGE SCALE GENOMIC DNA]</scope>
    <source>
        <strain evidence="6 7">DSM 16917</strain>
    </source>
</reference>
<dbReference type="EMBL" id="FQXG01000002">
    <property type="protein sequence ID" value="SHH23972.1"/>
    <property type="molecule type" value="Genomic_DNA"/>
</dbReference>
<dbReference type="InterPro" id="IPR000847">
    <property type="entry name" value="LysR_HTH_N"/>
</dbReference>
<dbReference type="RefSeq" id="WP_067657519.1">
    <property type="nucleotide sequence ID" value="NZ_FQXG01000002.1"/>
</dbReference>
<proteinExistence type="inferred from homology"/>
<organism evidence="6 7">
    <name type="scientific">Ferrimonas marina</name>
    <dbReference type="NCBI Taxonomy" id="299255"/>
    <lineage>
        <taxon>Bacteria</taxon>
        <taxon>Pseudomonadati</taxon>
        <taxon>Pseudomonadota</taxon>
        <taxon>Gammaproteobacteria</taxon>
        <taxon>Alteromonadales</taxon>
        <taxon>Ferrimonadaceae</taxon>
        <taxon>Ferrimonas</taxon>
    </lineage>
</organism>
<dbReference type="SUPFAM" id="SSF46785">
    <property type="entry name" value="Winged helix' DNA-binding domain"/>
    <property type="match status" value="1"/>
</dbReference>
<comment type="similarity">
    <text evidence="1">Belongs to the LysR transcriptional regulatory family.</text>
</comment>
<dbReference type="PANTHER" id="PTHR30126:SF91">
    <property type="entry name" value="LYSR FAMILY TRANSCRIPTIONAL REGULATOR"/>
    <property type="match status" value="1"/>
</dbReference>
<dbReference type="GO" id="GO:0003700">
    <property type="term" value="F:DNA-binding transcription factor activity"/>
    <property type="evidence" value="ECO:0007669"/>
    <property type="project" value="InterPro"/>
</dbReference>
<keyword evidence="4" id="KW-0804">Transcription</keyword>
<dbReference type="PANTHER" id="PTHR30126">
    <property type="entry name" value="HTH-TYPE TRANSCRIPTIONAL REGULATOR"/>
    <property type="match status" value="1"/>
</dbReference>
<dbReference type="Pfam" id="PF03466">
    <property type="entry name" value="LysR_substrate"/>
    <property type="match status" value="1"/>
</dbReference>
<name>A0A1M5RCA2_9GAMM</name>
<evidence type="ECO:0000256" key="1">
    <source>
        <dbReference type="ARBA" id="ARBA00009437"/>
    </source>
</evidence>
<dbReference type="InterPro" id="IPR005119">
    <property type="entry name" value="LysR_subst-bd"/>
</dbReference>
<sequence>MITLEQITCFQAVYQQGSYSAAARQLNKDRTTVREHILALEDTLNASVFEIEGKKAVPTELGHYLFPRASLLHKHAFEFMHSALSIQQSELAELTICYDAQVPRGLIASMGSTIAETFPYLRTHFLHRNRDESTRALEQSQAQLAFVMTAGGTYAPEQVGMLNLGSAEFRPYAHPSSNLCRPKPISLNELTSELQWVVENSLQSSLKTLNVSSTQHIVSNIDLLVDMLAQRGWSLLNCKDAQPYLAQERLKEIKLEQMSGSYQASVALFYDLGVEGNPVIQHLLKVIPALGREYLT</sequence>
<dbReference type="SUPFAM" id="SSF53850">
    <property type="entry name" value="Periplasmic binding protein-like II"/>
    <property type="match status" value="1"/>
</dbReference>
<dbReference type="InterPro" id="IPR036388">
    <property type="entry name" value="WH-like_DNA-bd_sf"/>
</dbReference>
<evidence type="ECO:0000256" key="3">
    <source>
        <dbReference type="ARBA" id="ARBA00023125"/>
    </source>
</evidence>
<evidence type="ECO:0000259" key="5">
    <source>
        <dbReference type="PROSITE" id="PS50931"/>
    </source>
</evidence>